<evidence type="ECO:0000313" key="3">
    <source>
        <dbReference type="Proteomes" id="UP001189429"/>
    </source>
</evidence>
<accession>A0ABN9TF07</accession>
<keyword evidence="3" id="KW-1185">Reference proteome</keyword>
<feature type="region of interest" description="Disordered" evidence="1">
    <location>
        <begin position="1"/>
        <end position="64"/>
    </location>
</feature>
<name>A0ABN9TF07_9DINO</name>
<comment type="caution">
    <text evidence="2">The sequence shown here is derived from an EMBL/GenBank/DDBJ whole genome shotgun (WGS) entry which is preliminary data.</text>
</comment>
<feature type="compositionally biased region" description="Acidic residues" evidence="1">
    <location>
        <begin position="33"/>
        <end position="42"/>
    </location>
</feature>
<evidence type="ECO:0000313" key="2">
    <source>
        <dbReference type="EMBL" id="CAK0844384.1"/>
    </source>
</evidence>
<protein>
    <submittedName>
        <fullName evidence="2">Uncharacterized protein</fullName>
    </submittedName>
</protein>
<proteinExistence type="predicted"/>
<gene>
    <name evidence="2" type="ORF">PCOR1329_LOCUS38478</name>
</gene>
<reference evidence="2" key="1">
    <citation type="submission" date="2023-10" db="EMBL/GenBank/DDBJ databases">
        <authorList>
            <person name="Chen Y."/>
            <person name="Shah S."/>
            <person name="Dougan E. K."/>
            <person name="Thang M."/>
            <person name="Chan C."/>
        </authorList>
    </citation>
    <scope>NUCLEOTIDE SEQUENCE [LARGE SCALE GENOMIC DNA]</scope>
</reference>
<feature type="compositionally biased region" description="Basic residues" evidence="1">
    <location>
        <begin position="11"/>
        <end position="28"/>
    </location>
</feature>
<feature type="compositionally biased region" description="Basic and acidic residues" evidence="1">
    <location>
        <begin position="1"/>
        <end position="10"/>
    </location>
</feature>
<organism evidence="2 3">
    <name type="scientific">Prorocentrum cordatum</name>
    <dbReference type="NCBI Taxonomy" id="2364126"/>
    <lineage>
        <taxon>Eukaryota</taxon>
        <taxon>Sar</taxon>
        <taxon>Alveolata</taxon>
        <taxon>Dinophyceae</taxon>
        <taxon>Prorocentrales</taxon>
        <taxon>Prorocentraceae</taxon>
        <taxon>Prorocentrum</taxon>
    </lineage>
</organism>
<dbReference type="EMBL" id="CAUYUJ010014659">
    <property type="protein sequence ID" value="CAK0844384.1"/>
    <property type="molecule type" value="Genomic_DNA"/>
</dbReference>
<dbReference type="Proteomes" id="UP001189429">
    <property type="component" value="Unassembled WGS sequence"/>
</dbReference>
<sequence>MVARARVDRARGRKSRREKKGSRRRKHEARREDEDEDEDEAEDRPTRMRTTRAGCDGRTARPRARVRGAEFRASVGLRAAGHASGATPTHHAAQGAARAIVASPHKTKPAPCGLGRPASRAWAARVARLIH</sequence>
<feature type="region of interest" description="Disordered" evidence="1">
    <location>
        <begin position="80"/>
        <end position="114"/>
    </location>
</feature>
<evidence type="ECO:0000256" key="1">
    <source>
        <dbReference type="SAM" id="MobiDB-lite"/>
    </source>
</evidence>